<comment type="subcellular location">
    <subcellularLocation>
        <location evidence="1">Nucleus</location>
    </subcellularLocation>
</comment>
<dbReference type="InterPro" id="IPR010997">
    <property type="entry name" value="HRDC-like_sf"/>
</dbReference>
<dbReference type="Gene3D" id="1.20.1250.40">
    <property type="match status" value="1"/>
</dbReference>
<dbReference type="PANTHER" id="PTHR21297">
    <property type="entry name" value="DNA-DIRECTED RNA POLYMERASE II"/>
    <property type="match status" value="1"/>
</dbReference>
<evidence type="ECO:0000256" key="1">
    <source>
        <dbReference type="ARBA" id="ARBA00004123"/>
    </source>
</evidence>
<evidence type="ECO:0000256" key="3">
    <source>
        <dbReference type="ARBA" id="ARBA00025724"/>
    </source>
</evidence>
<organism evidence="5 6">
    <name type="scientific">Mortierella isabellina</name>
    <name type="common">Filamentous fungus</name>
    <name type="synonym">Umbelopsis isabellina</name>
    <dbReference type="NCBI Taxonomy" id="91625"/>
    <lineage>
        <taxon>Eukaryota</taxon>
        <taxon>Fungi</taxon>
        <taxon>Fungi incertae sedis</taxon>
        <taxon>Mucoromycota</taxon>
        <taxon>Mucoromycotina</taxon>
        <taxon>Umbelopsidomycetes</taxon>
        <taxon>Umbelopsidales</taxon>
        <taxon>Umbelopsidaceae</taxon>
        <taxon>Umbelopsis</taxon>
    </lineage>
</organism>
<dbReference type="InterPro" id="IPR038324">
    <property type="entry name" value="Rpb4/RPC9_sf"/>
</dbReference>
<evidence type="ECO:0000313" key="5">
    <source>
        <dbReference type="EMBL" id="KAG2183222.1"/>
    </source>
</evidence>
<evidence type="ECO:0000256" key="2">
    <source>
        <dbReference type="ARBA" id="ARBA00023242"/>
    </source>
</evidence>
<proteinExistence type="inferred from homology"/>
<dbReference type="SMART" id="SM00657">
    <property type="entry name" value="RPOL4c"/>
    <property type="match status" value="1"/>
</dbReference>
<name>A0A8H7PZC1_MORIS</name>
<dbReference type="Pfam" id="PF03874">
    <property type="entry name" value="RNA_pol_Rpb4"/>
    <property type="match status" value="1"/>
</dbReference>
<dbReference type="GO" id="GO:0030880">
    <property type="term" value="C:RNA polymerase complex"/>
    <property type="evidence" value="ECO:0007669"/>
    <property type="project" value="InterPro"/>
</dbReference>
<dbReference type="GO" id="GO:0005634">
    <property type="term" value="C:nucleus"/>
    <property type="evidence" value="ECO:0007669"/>
    <property type="project" value="UniProtKB-SubCell"/>
</dbReference>
<gene>
    <name evidence="5" type="ORF">INT43_006226</name>
</gene>
<reference evidence="5" key="1">
    <citation type="submission" date="2020-12" db="EMBL/GenBank/DDBJ databases">
        <title>Metabolic potential, ecology and presence of endohyphal bacteria is reflected in genomic diversity of Mucoromycotina.</title>
        <authorList>
            <person name="Muszewska A."/>
            <person name="Okrasinska A."/>
            <person name="Steczkiewicz K."/>
            <person name="Drgas O."/>
            <person name="Orlowska M."/>
            <person name="Perlinska-Lenart U."/>
            <person name="Aleksandrzak-Piekarczyk T."/>
            <person name="Szatraj K."/>
            <person name="Zielenkiewicz U."/>
            <person name="Pilsyk S."/>
            <person name="Malc E."/>
            <person name="Mieczkowski P."/>
            <person name="Kruszewska J.S."/>
            <person name="Biernat P."/>
            <person name="Pawlowska J."/>
        </authorList>
    </citation>
    <scope>NUCLEOTIDE SEQUENCE</scope>
    <source>
        <strain evidence="5">WA0000067209</strain>
    </source>
</reference>
<dbReference type="InterPro" id="IPR006590">
    <property type="entry name" value="RNA_pol_Rpb4/RPC9_core"/>
</dbReference>
<dbReference type="SUPFAM" id="SSF47819">
    <property type="entry name" value="HRDC-like"/>
    <property type="match status" value="1"/>
</dbReference>
<protein>
    <recommendedName>
        <fullName evidence="4">RNA polymerase Rpb4/RPC9 core domain-containing protein</fullName>
    </recommendedName>
</protein>
<dbReference type="GO" id="GO:0006352">
    <property type="term" value="P:DNA-templated transcription initiation"/>
    <property type="evidence" value="ECO:0007669"/>
    <property type="project" value="InterPro"/>
</dbReference>
<dbReference type="AlphaFoldDB" id="A0A8H7PZC1"/>
<dbReference type="InterPro" id="IPR005574">
    <property type="entry name" value="Rpb4/RPC9"/>
</dbReference>
<comment type="similarity">
    <text evidence="3">Belongs to the eukaryotic RPB4 RNA polymerase subunit family.</text>
</comment>
<accession>A0A8H7PZC1</accession>
<dbReference type="EMBL" id="JAEPQZ010000003">
    <property type="protein sequence ID" value="KAG2183222.1"/>
    <property type="molecule type" value="Genomic_DNA"/>
</dbReference>
<keyword evidence="2" id="KW-0539">Nucleus</keyword>
<dbReference type="OrthoDB" id="2186918at2759"/>
<sequence length="146" mass="17161">MTFDTVYILPSYFDLQLTEFQTAHCLFISELRILLEAQRESKERNAENRPQTNVLQKTMNYVQSFSRFTNMESVREVRSLLKESELSHFEIAQLANLCCDDAEEAKALIPRNTNKLVMEHSLHNKIDDDRLQELMNQMLTIKKFQG</sequence>
<dbReference type="Proteomes" id="UP000654370">
    <property type="component" value="Unassembled WGS sequence"/>
</dbReference>
<feature type="domain" description="RNA polymerase Rpb4/RPC9 core" evidence="4">
    <location>
        <begin position="18"/>
        <end position="145"/>
    </location>
</feature>
<dbReference type="InterPro" id="IPR045222">
    <property type="entry name" value="Rpb4-like"/>
</dbReference>
<keyword evidence="6" id="KW-1185">Reference proteome</keyword>
<dbReference type="GO" id="GO:0000166">
    <property type="term" value="F:nucleotide binding"/>
    <property type="evidence" value="ECO:0007669"/>
    <property type="project" value="InterPro"/>
</dbReference>
<comment type="caution">
    <text evidence="5">The sequence shown here is derived from an EMBL/GenBank/DDBJ whole genome shotgun (WGS) entry which is preliminary data.</text>
</comment>
<evidence type="ECO:0000313" key="6">
    <source>
        <dbReference type="Proteomes" id="UP000654370"/>
    </source>
</evidence>
<evidence type="ECO:0000259" key="4">
    <source>
        <dbReference type="SMART" id="SM00657"/>
    </source>
</evidence>